<evidence type="ECO:0000256" key="2">
    <source>
        <dbReference type="HAMAP-Rule" id="MF_00274"/>
    </source>
</evidence>
<dbReference type="NCBIfam" id="TIGR00103">
    <property type="entry name" value="DNA_YbaB_EbfC"/>
    <property type="match status" value="1"/>
</dbReference>
<sequence length="107" mass="11257">MKDLMGMMKQAKAMQEKMQGLQAEIAEVEAQGQSGGGVVTVTLKGAGELVSLSLDPSLLKPEEADILEDLIVAAHAEAKRRLDGLIAEKTQALTAGLQLPGGMKLPF</sequence>
<keyword evidence="2" id="KW-0963">Cytoplasm</keyword>
<dbReference type="InterPro" id="IPR036894">
    <property type="entry name" value="YbaB-like_sf"/>
</dbReference>
<feature type="coiled-coil region" evidence="3">
    <location>
        <begin position="4"/>
        <end position="31"/>
    </location>
</feature>
<evidence type="ECO:0000313" key="4">
    <source>
        <dbReference type="EMBL" id="MFD2237870.1"/>
    </source>
</evidence>
<dbReference type="HAMAP" id="MF_00274">
    <property type="entry name" value="DNA_YbaB_EbfC"/>
    <property type="match status" value="1"/>
</dbReference>
<keyword evidence="1 2" id="KW-0238">DNA-binding</keyword>
<dbReference type="InterPro" id="IPR004401">
    <property type="entry name" value="YbaB/EbfC"/>
</dbReference>
<dbReference type="Proteomes" id="UP001597371">
    <property type="component" value="Unassembled WGS sequence"/>
</dbReference>
<dbReference type="RefSeq" id="WP_209739477.1">
    <property type="nucleotide sequence ID" value="NZ_CP072611.1"/>
</dbReference>
<protein>
    <recommendedName>
        <fullName evidence="2">Nucleoid-associated protein ACFSKQ_10405</fullName>
    </recommendedName>
</protein>
<dbReference type="Gene3D" id="3.30.1310.10">
    <property type="entry name" value="Nucleoid-associated protein YbaB-like domain"/>
    <property type="match status" value="1"/>
</dbReference>
<evidence type="ECO:0000313" key="5">
    <source>
        <dbReference type="Proteomes" id="UP001597371"/>
    </source>
</evidence>
<dbReference type="PANTHER" id="PTHR33449:SF1">
    <property type="entry name" value="NUCLEOID-ASSOCIATED PROTEIN YBAB"/>
    <property type="match status" value="1"/>
</dbReference>
<proteinExistence type="inferred from homology"/>
<accession>A0ABW5CKW4</accession>
<dbReference type="PIRSF" id="PIRSF004555">
    <property type="entry name" value="UCP004555"/>
    <property type="match status" value="1"/>
</dbReference>
<comment type="caution">
    <text evidence="4">The sequence shown here is derived from an EMBL/GenBank/DDBJ whole genome shotgun (WGS) entry which is preliminary data.</text>
</comment>
<evidence type="ECO:0000256" key="3">
    <source>
        <dbReference type="SAM" id="Coils"/>
    </source>
</evidence>
<dbReference type="Pfam" id="PF02575">
    <property type="entry name" value="YbaB_DNA_bd"/>
    <property type="match status" value="1"/>
</dbReference>
<keyword evidence="3" id="KW-0175">Coiled coil</keyword>
<organism evidence="4 5">
    <name type="scientific">Aureimonas populi</name>
    <dbReference type="NCBI Taxonomy" id="1701758"/>
    <lineage>
        <taxon>Bacteria</taxon>
        <taxon>Pseudomonadati</taxon>
        <taxon>Pseudomonadota</taxon>
        <taxon>Alphaproteobacteria</taxon>
        <taxon>Hyphomicrobiales</taxon>
        <taxon>Aurantimonadaceae</taxon>
        <taxon>Aureimonas</taxon>
    </lineage>
</organism>
<evidence type="ECO:0000256" key="1">
    <source>
        <dbReference type="ARBA" id="ARBA00023125"/>
    </source>
</evidence>
<dbReference type="SUPFAM" id="SSF82607">
    <property type="entry name" value="YbaB-like"/>
    <property type="match status" value="1"/>
</dbReference>
<comment type="function">
    <text evidence="2">Binds to DNA and alters its conformation. May be involved in regulation of gene expression, nucleoid organization and DNA protection.</text>
</comment>
<comment type="similarity">
    <text evidence="2">Belongs to the YbaB/EbfC family.</text>
</comment>
<comment type="subunit">
    <text evidence="2">Homodimer.</text>
</comment>
<name>A0ABW5CKW4_9HYPH</name>
<comment type="subcellular location">
    <subcellularLocation>
        <location evidence="2">Cytoplasm</location>
        <location evidence="2">Nucleoid</location>
    </subcellularLocation>
</comment>
<dbReference type="PANTHER" id="PTHR33449">
    <property type="entry name" value="NUCLEOID-ASSOCIATED PROTEIN YBAB"/>
    <property type="match status" value="1"/>
</dbReference>
<reference evidence="5" key="1">
    <citation type="journal article" date="2019" name="Int. J. Syst. Evol. Microbiol.">
        <title>The Global Catalogue of Microorganisms (GCM) 10K type strain sequencing project: providing services to taxonomists for standard genome sequencing and annotation.</title>
        <authorList>
            <consortium name="The Broad Institute Genomics Platform"/>
            <consortium name="The Broad Institute Genome Sequencing Center for Infectious Disease"/>
            <person name="Wu L."/>
            <person name="Ma J."/>
        </authorList>
    </citation>
    <scope>NUCLEOTIDE SEQUENCE [LARGE SCALE GENOMIC DNA]</scope>
    <source>
        <strain evidence="5">ZS-35-S2</strain>
    </source>
</reference>
<keyword evidence="5" id="KW-1185">Reference proteome</keyword>
<gene>
    <name evidence="4" type="ORF">ACFSKQ_10405</name>
</gene>
<dbReference type="EMBL" id="JBHUIJ010000013">
    <property type="protein sequence ID" value="MFD2237870.1"/>
    <property type="molecule type" value="Genomic_DNA"/>
</dbReference>